<evidence type="ECO:0000313" key="8">
    <source>
        <dbReference type="Proteomes" id="UP000295083"/>
    </source>
</evidence>
<feature type="compositionally biased region" description="Polar residues" evidence="5">
    <location>
        <begin position="682"/>
        <end position="692"/>
    </location>
</feature>
<keyword evidence="8" id="KW-1185">Reference proteome</keyword>
<dbReference type="SMART" id="SM00249">
    <property type="entry name" value="PHD"/>
    <property type="match status" value="1"/>
</dbReference>
<feature type="region of interest" description="Disordered" evidence="5">
    <location>
        <begin position="153"/>
        <end position="228"/>
    </location>
</feature>
<feature type="compositionally biased region" description="Polar residues" evidence="5">
    <location>
        <begin position="167"/>
        <end position="176"/>
    </location>
</feature>
<evidence type="ECO:0000256" key="2">
    <source>
        <dbReference type="ARBA" id="ARBA00022771"/>
    </source>
</evidence>
<feature type="compositionally biased region" description="Acidic residues" evidence="5">
    <location>
        <begin position="587"/>
        <end position="598"/>
    </location>
</feature>
<feature type="region of interest" description="Disordered" evidence="5">
    <location>
        <begin position="416"/>
        <end position="693"/>
    </location>
</feature>
<feature type="region of interest" description="Disordered" evidence="5">
    <location>
        <begin position="1"/>
        <end position="27"/>
    </location>
</feature>
<feature type="domain" description="PHD-type" evidence="6">
    <location>
        <begin position="723"/>
        <end position="774"/>
    </location>
</feature>
<dbReference type="SUPFAM" id="SSF57903">
    <property type="entry name" value="FYVE/PHD zinc finger"/>
    <property type="match status" value="1"/>
</dbReference>
<feature type="compositionally biased region" description="Basic and acidic residues" evidence="5">
    <location>
        <begin position="199"/>
        <end position="209"/>
    </location>
</feature>
<accession>A0A4R8QLD0</accession>
<evidence type="ECO:0000256" key="5">
    <source>
        <dbReference type="SAM" id="MobiDB-lite"/>
    </source>
</evidence>
<dbReference type="EMBL" id="QAPG01000032">
    <property type="protein sequence ID" value="TDZ36365.1"/>
    <property type="molecule type" value="Genomic_DNA"/>
</dbReference>
<feature type="region of interest" description="Disordered" evidence="5">
    <location>
        <begin position="782"/>
        <end position="803"/>
    </location>
</feature>
<feature type="region of interest" description="Disordered" evidence="5">
    <location>
        <begin position="326"/>
        <end position="357"/>
    </location>
</feature>
<dbReference type="InterPro" id="IPR019787">
    <property type="entry name" value="Znf_PHD-finger"/>
</dbReference>
<dbReference type="InterPro" id="IPR013083">
    <property type="entry name" value="Znf_RING/FYVE/PHD"/>
</dbReference>
<sequence length="803" mass="86207">MIYEPQDAPLGNLSKPSQANTSTSPRPTLPLSKLGVFHHISILSAFRNTLETFGDPNAQPPTPKQTPTSVFPSPVFETPKQRQGHFDDAATWTPRFAEEYSVFNTTPGNLTGPQGDFPDLSPSAVFSPSPGASRPLSAESIAAQIASHATHLLSGPSSLLPPVNPSQRLPSSPNPSADQTNTAAQTDTSYQTEPAQDGILKKERGREGAADLEGQTATPPPSSHKGGRKLAANLQVGNMQNDHGYGQPDFSRTPQQHDLVSFASTDMFDYAMSAPVTAPDNFWDPGADMSAMEMDFSFGSNVFQPQSHHRQMPSFDASQMFQESIPLPPANSQAKPRSIKRSRPLAPKPAAVTAQPASASADVTMTSASFTTSADDPFGIISPVAGVDPGLVFSRPPSANMDANAPVSQGSAQFALAAAAETHSRAPMQSDIRRSLSSRELAHSKRPHNAPGSSPTKSYAQPNGLQRSASENRGRRGLGRTSLPTLAPAIQPRPQVNNGPVVGPSRPLSRPSGRMSPLKQHHSRLSSLTSIPESSSPRTRTSVKFSIDSRGRARAETTVVVENPRPSSAQRIPVAQEMPRREKSWDSEDDESSTDDEPIIIPSRNTSFALPDPRRPTPASLFHSSRRSASEHSSSSHGAPSSLHDAESEAETVMNETRAKGGDAASELRKLVEDRQKRRPQVPSSQRSQRFVSGSFGDFQSGLMSPDALTEASLPSPTKTTYNVRCVCRNSTGSRPGEYMVQCESCELWLHGTCINISRRTLPSVYVCAFCSHTPNMRGGRIRSNVPVLGPSGASPMGRKSFR</sequence>
<feature type="compositionally biased region" description="Basic and acidic residues" evidence="5">
    <location>
        <begin position="657"/>
        <end position="676"/>
    </location>
</feature>
<feature type="compositionally biased region" description="Low complexity" evidence="5">
    <location>
        <begin position="631"/>
        <end position="643"/>
    </location>
</feature>
<dbReference type="Proteomes" id="UP000295083">
    <property type="component" value="Unassembled WGS sequence"/>
</dbReference>
<dbReference type="AlphaFoldDB" id="A0A4R8QLD0"/>
<name>A0A4R8QLD0_9PEZI</name>
<dbReference type="InterPro" id="IPR001965">
    <property type="entry name" value="Znf_PHD"/>
</dbReference>
<dbReference type="InterPro" id="IPR019786">
    <property type="entry name" value="Zinc_finger_PHD-type_CS"/>
</dbReference>
<feature type="region of interest" description="Disordered" evidence="5">
    <location>
        <begin position="105"/>
        <end position="135"/>
    </location>
</feature>
<keyword evidence="2 4" id="KW-0863">Zinc-finger</keyword>
<dbReference type="Gene3D" id="3.30.40.10">
    <property type="entry name" value="Zinc/RING finger domain, C3HC4 (zinc finger)"/>
    <property type="match status" value="1"/>
</dbReference>
<gene>
    <name evidence="7" type="primary">PHF20</name>
    <name evidence="7" type="ORF">C8035_v001673</name>
</gene>
<dbReference type="GO" id="GO:0008270">
    <property type="term" value="F:zinc ion binding"/>
    <property type="evidence" value="ECO:0007669"/>
    <property type="project" value="UniProtKB-KW"/>
</dbReference>
<feature type="compositionally biased region" description="Polar residues" evidence="5">
    <location>
        <begin position="451"/>
        <end position="471"/>
    </location>
</feature>
<evidence type="ECO:0000313" key="7">
    <source>
        <dbReference type="EMBL" id="TDZ36365.1"/>
    </source>
</evidence>
<dbReference type="PROSITE" id="PS01359">
    <property type="entry name" value="ZF_PHD_1"/>
    <property type="match status" value="1"/>
</dbReference>
<organism evidence="7 8">
    <name type="scientific">Colletotrichum spinosum</name>
    <dbReference type="NCBI Taxonomy" id="1347390"/>
    <lineage>
        <taxon>Eukaryota</taxon>
        <taxon>Fungi</taxon>
        <taxon>Dikarya</taxon>
        <taxon>Ascomycota</taxon>
        <taxon>Pezizomycotina</taxon>
        <taxon>Sordariomycetes</taxon>
        <taxon>Hypocreomycetidae</taxon>
        <taxon>Glomerellales</taxon>
        <taxon>Glomerellaceae</taxon>
        <taxon>Colletotrichum</taxon>
        <taxon>Colletotrichum orbiculare species complex</taxon>
    </lineage>
</organism>
<evidence type="ECO:0000259" key="6">
    <source>
        <dbReference type="PROSITE" id="PS50016"/>
    </source>
</evidence>
<feature type="compositionally biased region" description="Low complexity" evidence="5">
    <location>
        <begin position="525"/>
        <end position="538"/>
    </location>
</feature>
<evidence type="ECO:0000256" key="1">
    <source>
        <dbReference type="ARBA" id="ARBA00022723"/>
    </source>
</evidence>
<keyword evidence="1" id="KW-0479">Metal-binding</keyword>
<dbReference type="PROSITE" id="PS50016">
    <property type="entry name" value="ZF_PHD_2"/>
    <property type="match status" value="1"/>
</dbReference>
<evidence type="ECO:0000256" key="3">
    <source>
        <dbReference type="ARBA" id="ARBA00022833"/>
    </source>
</evidence>
<feature type="compositionally biased region" description="Low complexity" evidence="5">
    <location>
        <begin position="177"/>
        <end position="188"/>
    </location>
</feature>
<feature type="compositionally biased region" description="Polar residues" evidence="5">
    <location>
        <begin position="14"/>
        <end position="26"/>
    </location>
</feature>
<keyword evidence="3" id="KW-0862">Zinc</keyword>
<dbReference type="Pfam" id="PF00628">
    <property type="entry name" value="PHD"/>
    <property type="match status" value="1"/>
</dbReference>
<proteinExistence type="predicted"/>
<evidence type="ECO:0000256" key="4">
    <source>
        <dbReference type="PROSITE-ProRule" id="PRU00146"/>
    </source>
</evidence>
<reference evidence="7 8" key="1">
    <citation type="submission" date="2018-11" db="EMBL/GenBank/DDBJ databases">
        <title>Genome sequence and assembly of Colletotrichum spinosum.</title>
        <authorList>
            <person name="Gan P."/>
            <person name="Shirasu K."/>
        </authorList>
    </citation>
    <scope>NUCLEOTIDE SEQUENCE [LARGE SCALE GENOMIC DNA]</scope>
    <source>
        <strain evidence="7 8">CBS 515.97</strain>
    </source>
</reference>
<comment type="caution">
    <text evidence="7">The sequence shown here is derived from an EMBL/GenBank/DDBJ whole genome shotgun (WGS) entry which is preliminary data.</text>
</comment>
<protein>
    <submittedName>
        <fullName evidence="7">PHD finger protein 20</fullName>
    </submittedName>
</protein>
<dbReference type="InterPro" id="IPR011011">
    <property type="entry name" value="Znf_FYVE_PHD"/>
</dbReference>